<keyword evidence="3 4" id="KW-0472">Membrane</keyword>
<keyword evidence="2 4" id="KW-1133">Transmembrane helix</keyword>
<dbReference type="InterPro" id="IPR007274">
    <property type="entry name" value="Cop_transporter"/>
</dbReference>
<evidence type="ECO:0000313" key="6">
    <source>
        <dbReference type="Proteomes" id="UP000494206"/>
    </source>
</evidence>
<feature type="transmembrane region" description="Helical" evidence="4">
    <location>
        <begin position="52"/>
        <end position="72"/>
    </location>
</feature>
<proteinExistence type="inferred from homology"/>
<reference evidence="5 6" key="1">
    <citation type="submission" date="2020-04" db="EMBL/GenBank/DDBJ databases">
        <authorList>
            <person name="Laetsch R D."/>
            <person name="Stevens L."/>
            <person name="Kumar S."/>
            <person name="Blaxter L. M."/>
        </authorList>
    </citation>
    <scope>NUCLEOTIDE SEQUENCE [LARGE SCALE GENOMIC DNA]</scope>
</reference>
<evidence type="ECO:0000313" key="5">
    <source>
        <dbReference type="EMBL" id="CAB3398519.1"/>
    </source>
</evidence>
<evidence type="ECO:0000256" key="1">
    <source>
        <dbReference type="ARBA" id="ARBA00022692"/>
    </source>
</evidence>
<feature type="transmembrane region" description="Helical" evidence="4">
    <location>
        <begin position="116"/>
        <end position="137"/>
    </location>
</feature>
<keyword evidence="4" id="KW-0186">Copper</keyword>
<dbReference type="EMBL" id="CADEPM010000001">
    <property type="protein sequence ID" value="CAB3398519.1"/>
    <property type="molecule type" value="Genomic_DNA"/>
</dbReference>
<organism evidence="5 6">
    <name type="scientific">Caenorhabditis bovis</name>
    <dbReference type="NCBI Taxonomy" id="2654633"/>
    <lineage>
        <taxon>Eukaryota</taxon>
        <taxon>Metazoa</taxon>
        <taxon>Ecdysozoa</taxon>
        <taxon>Nematoda</taxon>
        <taxon>Chromadorea</taxon>
        <taxon>Rhabditida</taxon>
        <taxon>Rhabditina</taxon>
        <taxon>Rhabditomorpha</taxon>
        <taxon>Rhabditoidea</taxon>
        <taxon>Rhabditidae</taxon>
        <taxon>Peloderinae</taxon>
        <taxon>Caenorhabditis</taxon>
    </lineage>
</organism>
<keyword evidence="4" id="KW-0406">Ion transport</keyword>
<sequence length="161" mass="18647">MDHSAHHNHKDHIGHSAPTAGSAHTMMMHHAMSFHFGTDETILFDFWKTHTAFGMIISCILTMAIAFLMETVRFFRRYRKAQIELGRMPVAPEERLKVNPKLDIIDPIFQLLQLTLAYFLMLIFMTFNVYLCVFTVIGEILSHLLYRTLFPYLDSSVNGHC</sequence>
<comment type="caution">
    <text evidence="5">The sequence shown here is derived from an EMBL/GenBank/DDBJ whole genome shotgun (WGS) entry which is preliminary data.</text>
</comment>
<dbReference type="PANTHER" id="PTHR12483">
    <property type="entry name" value="SOLUTE CARRIER FAMILY 31 COPPER TRANSPORTERS"/>
    <property type="match status" value="1"/>
</dbReference>
<dbReference type="GO" id="GO:0016020">
    <property type="term" value="C:membrane"/>
    <property type="evidence" value="ECO:0007669"/>
    <property type="project" value="UniProtKB-SubCell"/>
</dbReference>
<name>A0A8S1EG84_9PELO</name>
<protein>
    <recommendedName>
        <fullName evidence="4">Copper transport protein</fullName>
    </recommendedName>
</protein>
<comment type="subcellular location">
    <subcellularLocation>
        <location evidence="4">Membrane</location>
        <topology evidence="4">Multi-pass membrane protein</topology>
    </subcellularLocation>
</comment>
<evidence type="ECO:0000256" key="4">
    <source>
        <dbReference type="RuleBase" id="RU367022"/>
    </source>
</evidence>
<gene>
    <name evidence="5" type="ORF">CBOVIS_LOCUS1784</name>
</gene>
<comment type="similarity">
    <text evidence="4">Belongs to the copper transporter (Ctr) (TC 1.A.56) family. SLC31A subfamily.</text>
</comment>
<dbReference type="OrthoDB" id="161814at2759"/>
<dbReference type="Proteomes" id="UP000494206">
    <property type="component" value="Unassembled WGS sequence"/>
</dbReference>
<dbReference type="PANTHER" id="PTHR12483:SF30">
    <property type="entry name" value="COPPER TRANSPORT PROTEIN"/>
    <property type="match status" value="1"/>
</dbReference>
<dbReference type="Pfam" id="PF04145">
    <property type="entry name" value="Ctr"/>
    <property type="match status" value="2"/>
</dbReference>
<keyword evidence="6" id="KW-1185">Reference proteome</keyword>
<accession>A0A8S1EG84</accession>
<keyword evidence="4" id="KW-0187">Copper transport</keyword>
<keyword evidence="4" id="KW-0813">Transport</keyword>
<dbReference type="GO" id="GO:0005375">
    <property type="term" value="F:copper ion transmembrane transporter activity"/>
    <property type="evidence" value="ECO:0007669"/>
    <property type="project" value="UniProtKB-UniRule"/>
</dbReference>
<keyword evidence="1 4" id="KW-0812">Transmembrane</keyword>
<evidence type="ECO:0000256" key="3">
    <source>
        <dbReference type="ARBA" id="ARBA00023136"/>
    </source>
</evidence>
<evidence type="ECO:0000256" key="2">
    <source>
        <dbReference type="ARBA" id="ARBA00022989"/>
    </source>
</evidence>
<dbReference type="AlphaFoldDB" id="A0A8S1EG84"/>